<keyword evidence="2" id="KW-1185">Reference proteome</keyword>
<dbReference type="Proteomes" id="UP001218218">
    <property type="component" value="Unassembled WGS sequence"/>
</dbReference>
<gene>
    <name evidence="1" type="ORF">DFH08DRAFT_303764</name>
</gene>
<dbReference type="PANTHER" id="PTHR38926:SF5">
    <property type="entry name" value="F-BOX AND LEUCINE-RICH REPEAT PROTEIN 6"/>
    <property type="match status" value="1"/>
</dbReference>
<organism evidence="1 2">
    <name type="scientific">Mycena albidolilacea</name>
    <dbReference type="NCBI Taxonomy" id="1033008"/>
    <lineage>
        <taxon>Eukaryota</taxon>
        <taxon>Fungi</taxon>
        <taxon>Dikarya</taxon>
        <taxon>Basidiomycota</taxon>
        <taxon>Agaricomycotina</taxon>
        <taxon>Agaricomycetes</taxon>
        <taxon>Agaricomycetidae</taxon>
        <taxon>Agaricales</taxon>
        <taxon>Marasmiineae</taxon>
        <taxon>Mycenaceae</taxon>
        <taxon>Mycena</taxon>
    </lineage>
</organism>
<dbReference type="InterPro" id="IPR032675">
    <property type="entry name" value="LRR_dom_sf"/>
</dbReference>
<dbReference type="AlphaFoldDB" id="A0AAD6ZQK9"/>
<accession>A0AAD6ZQK9</accession>
<protein>
    <recommendedName>
        <fullName evidence="3">F-box domain-containing protein</fullName>
    </recommendedName>
</protein>
<reference evidence="1" key="1">
    <citation type="submission" date="2023-03" db="EMBL/GenBank/DDBJ databases">
        <title>Massive genome expansion in bonnet fungi (Mycena s.s.) driven by repeated elements and novel gene families across ecological guilds.</title>
        <authorList>
            <consortium name="Lawrence Berkeley National Laboratory"/>
            <person name="Harder C.B."/>
            <person name="Miyauchi S."/>
            <person name="Viragh M."/>
            <person name="Kuo A."/>
            <person name="Thoen E."/>
            <person name="Andreopoulos B."/>
            <person name="Lu D."/>
            <person name="Skrede I."/>
            <person name="Drula E."/>
            <person name="Henrissat B."/>
            <person name="Morin E."/>
            <person name="Kohler A."/>
            <person name="Barry K."/>
            <person name="LaButti K."/>
            <person name="Morin E."/>
            <person name="Salamov A."/>
            <person name="Lipzen A."/>
            <person name="Mereny Z."/>
            <person name="Hegedus B."/>
            <person name="Baldrian P."/>
            <person name="Stursova M."/>
            <person name="Weitz H."/>
            <person name="Taylor A."/>
            <person name="Grigoriev I.V."/>
            <person name="Nagy L.G."/>
            <person name="Martin F."/>
            <person name="Kauserud H."/>
        </authorList>
    </citation>
    <scope>NUCLEOTIDE SEQUENCE</scope>
    <source>
        <strain evidence="1">CBHHK002</strain>
    </source>
</reference>
<evidence type="ECO:0000313" key="2">
    <source>
        <dbReference type="Proteomes" id="UP001218218"/>
    </source>
</evidence>
<dbReference type="PANTHER" id="PTHR38926">
    <property type="entry name" value="F-BOX DOMAIN CONTAINING PROTEIN, EXPRESSED"/>
    <property type="match status" value="1"/>
</dbReference>
<dbReference type="Gene3D" id="3.80.10.10">
    <property type="entry name" value="Ribonuclease Inhibitor"/>
    <property type="match status" value="1"/>
</dbReference>
<name>A0AAD6ZQK9_9AGAR</name>
<dbReference type="EMBL" id="JARIHO010000033">
    <property type="protein sequence ID" value="KAJ7334294.1"/>
    <property type="molecule type" value="Genomic_DNA"/>
</dbReference>
<proteinExistence type="predicted"/>
<comment type="caution">
    <text evidence="1">The sequence shown here is derived from an EMBL/GenBank/DDBJ whole genome shotgun (WGS) entry which is preliminary data.</text>
</comment>
<evidence type="ECO:0000313" key="1">
    <source>
        <dbReference type="EMBL" id="KAJ7334294.1"/>
    </source>
</evidence>
<dbReference type="SUPFAM" id="SSF52047">
    <property type="entry name" value="RNI-like"/>
    <property type="match status" value="1"/>
</dbReference>
<sequence length="481" mass="54389">MLFDYLRRELVDVETKIEHGATPPLTKRKKAIMLQLDNIVYPILTLPSEITSEIFVQSVGSPYTMSHHPPIIFIRICRVWRTIALTTPQLWTTLCLHFNGNDYPPEGLARFVAQFTDRAKNLPLSSTFHGFAGGIAGHDLAAILERQAPRLRDLVLSMEVLDFPILSKERQFPALEKLTLGGFCFARSDSDVPNMMHTFLDAPQLRQVVLHTGVTREHFLLPWSQLVKFAVATISTADCLQILRDAPMLKTCRFSGIYDAGPVGSPATAHSLEELVIVGWGNLLNFLDLPHLRTLSLDHVDTRDISIEFFARSSESLQEVTYTGRVDSDSDSDSISIDWLRPMDQLTTLTLTTIPEHFATALLRALNREVDDRFLPHLRHLEMTRATYTVDAPVVAALWSRCDTTSTAPNPDAVQLESLRLLCVRSYPDSTLQYRWENAGEDIDWDALADLGRAGMDVYLGSRQKNFIWDWFMPQHIVFSP</sequence>
<evidence type="ECO:0008006" key="3">
    <source>
        <dbReference type="Google" id="ProtNLM"/>
    </source>
</evidence>